<reference evidence="13" key="1">
    <citation type="submission" date="2019-03" db="EMBL/GenBank/DDBJ databases">
        <authorList>
            <person name="Mank J."/>
            <person name="Almeida P."/>
        </authorList>
    </citation>
    <scope>NUCLEOTIDE SEQUENCE</scope>
    <source>
        <strain evidence="13">78183</strain>
    </source>
</reference>
<keyword evidence="7" id="KW-0238">DNA-binding</keyword>
<keyword evidence="4 10" id="KW-0863">Zinc-finger</keyword>
<organism evidence="13">
    <name type="scientific">Salix viminalis</name>
    <name type="common">Common osier</name>
    <name type="synonym">Basket willow</name>
    <dbReference type="NCBI Taxonomy" id="40686"/>
    <lineage>
        <taxon>Eukaryota</taxon>
        <taxon>Viridiplantae</taxon>
        <taxon>Streptophyta</taxon>
        <taxon>Embryophyta</taxon>
        <taxon>Tracheophyta</taxon>
        <taxon>Spermatophyta</taxon>
        <taxon>Magnoliopsida</taxon>
        <taxon>eudicotyledons</taxon>
        <taxon>Gunneridae</taxon>
        <taxon>Pentapetalae</taxon>
        <taxon>rosids</taxon>
        <taxon>fabids</taxon>
        <taxon>Malpighiales</taxon>
        <taxon>Salicaceae</taxon>
        <taxon>Saliceae</taxon>
        <taxon>Salix</taxon>
    </lineage>
</organism>
<evidence type="ECO:0000256" key="1">
    <source>
        <dbReference type="ARBA" id="ARBA00004123"/>
    </source>
</evidence>
<evidence type="ECO:0000256" key="3">
    <source>
        <dbReference type="ARBA" id="ARBA00022723"/>
    </source>
</evidence>
<comment type="subunit">
    <text evidence="2">Homodimer.</text>
</comment>
<dbReference type="PROSITE" id="PS50808">
    <property type="entry name" value="ZF_BED"/>
    <property type="match status" value="1"/>
</dbReference>
<dbReference type="GO" id="GO:0046983">
    <property type="term" value="F:protein dimerization activity"/>
    <property type="evidence" value="ECO:0007669"/>
    <property type="project" value="InterPro"/>
</dbReference>
<dbReference type="Pfam" id="PF02892">
    <property type="entry name" value="zf-BED"/>
    <property type="match status" value="1"/>
</dbReference>
<dbReference type="GO" id="GO:0009791">
    <property type="term" value="P:post-embryonic development"/>
    <property type="evidence" value="ECO:0007669"/>
    <property type="project" value="UniProtKB-ARBA"/>
</dbReference>
<keyword evidence="3" id="KW-0479">Metal-binding</keyword>
<dbReference type="AlphaFoldDB" id="A0A6N2MPM1"/>
<dbReference type="InterPro" id="IPR036236">
    <property type="entry name" value="Znf_C2H2_sf"/>
</dbReference>
<keyword evidence="9" id="KW-0539">Nucleus</keyword>
<dbReference type="InterPro" id="IPR003656">
    <property type="entry name" value="Znf_BED"/>
</dbReference>
<dbReference type="EMBL" id="CAADRP010001763">
    <property type="protein sequence ID" value="VFU51565.1"/>
    <property type="molecule type" value="Genomic_DNA"/>
</dbReference>
<comment type="subcellular location">
    <subcellularLocation>
        <location evidence="1">Nucleus</location>
    </subcellularLocation>
</comment>
<feature type="region of interest" description="Disordered" evidence="11">
    <location>
        <begin position="1"/>
        <end position="32"/>
    </location>
</feature>
<evidence type="ECO:0000256" key="10">
    <source>
        <dbReference type="PROSITE-ProRule" id="PRU00027"/>
    </source>
</evidence>
<keyword evidence="6" id="KW-0805">Transcription regulation</keyword>
<evidence type="ECO:0000256" key="6">
    <source>
        <dbReference type="ARBA" id="ARBA00023015"/>
    </source>
</evidence>
<feature type="compositionally biased region" description="Low complexity" evidence="11">
    <location>
        <begin position="7"/>
        <end position="24"/>
    </location>
</feature>
<evidence type="ECO:0000256" key="8">
    <source>
        <dbReference type="ARBA" id="ARBA00023163"/>
    </source>
</evidence>
<evidence type="ECO:0000259" key="12">
    <source>
        <dbReference type="PROSITE" id="PS50808"/>
    </source>
</evidence>
<evidence type="ECO:0000313" key="13">
    <source>
        <dbReference type="EMBL" id="VFU51565.1"/>
    </source>
</evidence>
<feature type="domain" description="BED-type" evidence="12">
    <location>
        <begin position="44"/>
        <end position="100"/>
    </location>
</feature>
<accession>A0A6N2MPM1</accession>
<evidence type="ECO:0000256" key="5">
    <source>
        <dbReference type="ARBA" id="ARBA00022833"/>
    </source>
</evidence>
<dbReference type="Pfam" id="PF14372">
    <property type="entry name" value="hAT-like_RNase-H"/>
    <property type="match status" value="1"/>
</dbReference>
<evidence type="ECO:0000256" key="9">
    <source>
        <dbReference type="ARBA" id="ARBA00023242"/>
    </source>
</evidence>
<gene>
    <name evidence="13" type="ORF">SVIM_LOCUS349046</name>
</gene>
<sequence length="743" mass="85794">MENQNVSSIDTTPTSTTAGSGSVTNDRGKQPEVLILGKRNVDDRKKSQIWDHFTKLDGDPSKPRAACNYCRRHYACHTILNGTSNMWSHLKVCKKFPFVVDKKQKLLVLEPKKDSDESEDKNMGTLKAIGFNHEECRLALAQMIIIDELPFKFVEGRGFKSFLRTIQPRFDSRSRFTVMKDCLKIYVDEKEILKIALRGQRLCLTTDTWTSIQNINYMSLTAHWIDNEWKLHKRILNFCQVSNHTGEVIGQVIENCLLEWGIDKLFTVTVDNASSNNVTISYLKNVMIDWPFNILENYHLHVRCCAHIVNLIVGDGLKEIHDSVVKIRNAIRFVRSSPARELVFKKCAEKLHIECKKLLCLDCATRWNSTYLMLDAAEKFEKVFVRLGESEPRYMGYFLEVDSKGNKKNIGPPNSDDWGNGRILVKFLKIFYTVTLKFSGSLHVTSNSFFNELIYMHSNLSKLCKSRDNILSGMAMKMMLKFEKYWGYDANQNFILYVANVLDPRFKLKYVQFCFGELYDYHQARDLTTKVKDHLVRLYEFYLRADEVKDVNRHIYDVNDVDCNDTEVNVNTFARFKRHLQKEESVENKNEVERYLNDGCEDPDDEKLDILGWWKVNGSKYKILSKVAQHVLAIPVSTVASESSFSTGGRILDQFRSSLSPATVQALVCCQNWLHQGEIPIDITTLIDDYEKYEKLESGRYLRGYINSPSFVSIFGSIEMSTICGRYPLRGSEIFCEWPAGNR</sequence>
<name>A0A6N2MPM1_SALVM</name>
<keyword evidence="8" id="KW-0804">Transcription</keyword>
<dbReference type="GO" id="GO:0008270">
    <property type="term" value="F:zinc ion binding"/>
    <property type="evidence" value="ECO:0007669"/>
    <property type="project" value="UniProtKB-KW"/>
</dbReference>
<dbReference type="Pfam" id="PF05699">
    <property type="entry name" value="Dimer_Tnp_hAT"/>
    <property type="match status" value="1"/>
</dbReference>
<dbReference type="SUPFAM" id="SSF53098">
    <property type="entry name" value="Ribonuclease H-like"/>
    <property type="match status" value="1"/>
</dbReference>
<dbReference type="InterPro" id="IPR052035">
    <property type="entry name" value="ZnF_BED_domain_contain"/>
</dbReference>
<dbReference type="InterPro" id="IPR025525">
    <property type="entry name" value="hAT-like_transposase_RNase-H"/>
</dbReference>
<protein>
    <recommendedName>
        <fullName evidence="12">BED-type domain-containing protein</fullName>
    </recommendedName>
</protein>
<evidence type="ECO:0000256" key="4">
    <source>
        <dbReference type="ARBA" id="ARBA00022771"/>
    </source>
</evidence>
<dbReference type="GO" id="GO:0003677">
    <property type="term" value="F:DNA binding"/>
    <property type="evidence" value="ECO:0007669"/>
    <property type="project" value="UniProtKB-KW"/>
</dbReference>
<proteinExistence type="predicted"/>
<dbReference type="GO" id="GO:0005634">
    <property type="term" value="C:nucleus"/>
    <property type="evidence" value="ECO:0007669"/>
    <property type="project" value="UniProtKB-SubCell"/>
</dbReference>
<dbReference type="PANTHER" id="PTHR46481">
    <property type="entry name" value="ZINC FINGER BED DOMAIN-CONTAINING PROTEIN 4"/>
    <property type="match status" value="1"/>
</dbReference>
<keyword evidence="5" id="KW-0862">Zinc</keyword>
<evidence type="ECO:0000256" key="7">
    <source>
        <dbReference type="ARBA" id="ARBA00023125"/>
    </source>
</evidence>
<dbReference type="InterPro" id="IPR008906">
    <property type="entry name" value="HATC_C_dom"/>
</dbReference>
<dbReference type="PANTHER" id="PTHR46481:SF10">
    <property type="entry name" value="ZINC FINGER BED DOMAIN-CONTAINING PROTEIN 39"/>
    <property type="match status" value="1"/>
</dbReference>
<dbReference type="SUPFAM" id="SSF57667">
    <property type="entry name" value="beta-beta-alpha zinc fingers"/>
    <property type="match status" value="1"/>
</dbReference>
<dbReference type="SMART" id="SM00614">
    <property type="entry name" value="ZnF_BED"/>
    <property type="match status" value="1"/>
</dbReference>
<dbReference type="InterPro" id="IPR012337">
    <property type="entry name" value="RNaseH-like_sf"/>
</dbReference>
<evidence type="ECO:0000256" key="2">
    <source>
        <dbReference type="ARBA" id="ARBA00011738"/>
    </source>
</evidence>
<evidence type="ECO:0000256" key="11">
    <source>
        <dbReference type="SAM" id="MobiDB-lite"/>
    </source>
</evidence>